<sequence length="569" mass="61090">MTTYYLSSKSGSDTNSGISSEQAWSSFSKLTGKIKAGDTILLEKGSDFEQALTFNKVNGSSDKPITISSYGIGDDPILSADNGKGISATNSAYFIVENLTIKATGDNGIYGWNANNWIIRNVTFDDASSLTGTGTIYWKNSTNLLIENNTITDSHGDSIYLENVNNVIVRDNEMIGVYGKTADNLQIKGNNALVEGNIMIINADTDSTKGNFSYQGNALYAHDNYLEGGSFGMGISASNVVVEDNVIKGHTKYSWSSDLSLGDEYAGDNISNVAFRDNQLSDSSRNITIDGGYTPGKMTVTNLEISGNTMDAWTKAPLVVNNANPNGVFENNTTDKNGNIVYATNSNTNGLLNQNNSYVPDAPVPTKPAITPPLPKTITITASGSMFESKGAVLQLLVNGIKVGEQEITALKSKGDKQTISFEIPSFYAGDKFVVQYANDKFNVKTGEDRNLYVHSISMDGEAIKLKSADTTSKIFHQKDGSGMFFSSNASATFTSDDVPSSVLSKIVPPEPSWPKLEDILSSDDHNIYYGGANHSVGASNDQSTYGSSFKDITGGLDYLHQVVSDNFG</sequence>
<feature type="domain" description="Carbohydrate binding module xylan-binding" evidence="3">
    <location>
        <begin position="377"/>
        <end position="472"/>
    </location>
</feature>
<dbReference type="SMART" id="SM00710">
    <property type="entry name" value="PbH1"/>
    <property type="match status" value="8"/>
</dbReference>
<evidence type="ECO:0000313" key="5">
    <source>
        <dbReference type="Proteomes" id="UP000249739"/>
    </source>
</evidence>
<dbReference type="InterPro" id="IPR011050">
    <property type="entry name" value="Pectin_lyase_fold/virulence"/>
</dbReference>
<dbReference type="Pfam" id="PF16841">
    <property type="entry name" value="CBM60"/>
    <property type="match status" value="1"/>
</dbReference>
<dbReference type="EMBL" id="QFOT01000116">
    <property type="protein sequence ID" value="PZP54698.1"/>
    <property type="molecule type" value="Genomic_DNA"/>
</dbReference>
<dbReference type="InterPro" id="IPR012334">
    <property type="entry name" value="Pectin_lyas_fold"/>
</dbReference>
<protein>
    <recommendedName>
        <fullName evidence="6">Right handed beta helix domain-containing protein</fullName>
    </recommendedName>
</protein>
<accession>A0A2W5FHE5</accession>
<dbReference type="SUPFAM" id="SSF51126">
    <property type="entry name" value="Pectin lyase-like"/>
    <property type="match status" value="1"/>
</dbReference>
<gene>
    <name evidence="4" type="ORF">DI586_09145</name>
</gene>
<dbReference type="AlphaFoldDB" id="A0A2W5FHE5"/>
<dbReference type="Gene3D" id="2.160.20.10">
    <property type="entry name" value="Single-stranded right-handed beta-helix, Pectin lyase-like"/>
    <property type="match status" value="1"/>
</dbReference>
<feature type="domain" description="Right handed beta helix" evidence="2">
    <location>
        <begin position="107"/>
        <end position="253"/>
    </location>
</feature>
<dbReference type="InterPro" id="IPR006626">
    <property type="entry name" value="PbH1"/>
</dbReference>
<reference evidence="4 5" key="1">
    <citation type="submission" date="2017-08" db="EMBL/GenBank/DDBJ databases">
        <title>Infants hospitalized years apart are colonized by the same room-sourced microbial strains.</title>
        <authorList>
            <person name="Brooks B."/>
            <person name="Olm M.R."/>
            <person name="Firek B.A."/>
            <person name="Baker R."/>
            <person name="Thomas B.C."/>
            <person name="Morowitz M.J."/>
            <person name="Banfield J.F."/>
        </authorList>
    </citation>
    <scope>NUCLEOTIDE SEQUENCE [LARGE SCALE GENOMIC DNA]</scope>
    <source>
        <strain evidence="4">S2_006_000_R2_64</strain>
    </source>
</reference>
<evidence type="ECO:0000259" key="3">
    <source>
        <dbReference type="Pfam" id="PF16841"/>
    </source>
</evidence>
<evidence type="ECO:0000256" key="1">
    <source>
        <dbReference type="SAM" id="MobiDB-lite"/>
    </source>
</evidence>
<comment type="caution">
    <text evidence="4">The sequence shown here is derived from an EMBL/GenBank/DDBJ whole genome shotgun (WGS) entry which is preliminary data.</text>
</comment>
<dbReference type="Pfam" id="PF13229">
    <property type="entry name" value="Beta_helix"/>
    <property type="match status" value="1"/>
</dbReference>
<dbReference type="Proteomes" id="UP000249739">
    <property type="component" value="Unassembled WGS sequence"/>
</dbReference>
<organism evidence="4 5">
    <name type="scientific">Micavibrio aeruginosavorus</name>
    <dbReference type="NCBI Taxonomy" id="349221"/>
    <lineage>
        <taxon>Bacteria</taxon>
        <taxon>Pseudomonadati</taxon>
        <taxon>Bdellovibrionota</taxon>
        <taxon>Bdellovibrionia</taxon>
        <taxon>Bdellovibrionales</taxon>
        <taxon>Pseudobdellovibrionaceae</taxon>
        <taxon>Micavibrio</taxon>
    </lineage>
</organism>
<evidence type="ECO:0000313" key="4">
    <source>
        <dbReference type="EMBL" id="PZP54698.1"/>
    </source>
</evidence>
<dbReference type="InterPro" id="IPR031768">
    <property type="entry name" value="CBM60_xylan-bd"/>
</dbReference>
<evidence type="ECO:0000259" key="2">
    <source>
        <dbReference type="Pfam" id="PF13229"/>
    </source>
</evidence>
<feature type="region of interest" description="Disordered" evidence="1">
    <location>
        <begin position="1"/>
        <end position="20"/>
    </location>
</feature>
<proteinExistence type="predicted"/>
<evidence type="ECO:0008006" key="6">
    <source>
        <dbReference type="Google" id="ProtNLM"/>
    </source>
</evidence>
<name>A0A2W5FHE5_9BACT</name>
<dbReference type="InterPro" id="IPR039448">
    <property type="entry name" value="Beta_helix"/>
</dbReference>